<keyword evidence="4" id="KW-1003">Cell membrane</keyword>
<dbReference type="EMBL" id="JAQOUE010000001">
    <property type="protein sequence ID" value="MDT7041749.1"/>
    <property type="molecule type" value="Genomic_DNA"/>
</dbReference>
<proteinExistence type="inferred from homology"/>
<feature type="coiled-coil region" evidence="11">
    <location>
        <begin position="231"/>
        <end position="258"/>
    </location>
</feature>
<evidence type="ECO:0000256" key="9">
    <source>
        <dbReference type="ARBA" id="ARBA00023065"/>
    </source>
</evidence>
<keyword evidence="8 12" id="KW-1133">Transmembrane helix</keyword>
<evidence type="ECO:0000256" key="12">
    <source>
        <dbReference type="SAM" id="Phobius"/>
    </source>
</evidence>
<evidence type="ECO:0000256" key="5">
    <source>
        <dbReference type="ARBA" id="ARBA00022519"/>
    </source>
</evidence>
<dbReference type="InterPro" id="IPR045863">
    <property type="entry name" value="CorA_TM1_TM2"/>
</dbReference>
<dbReference type="Gene3D" id="1.20.58.340">
    <property type="entry name" value="Magnesium transport protein CorA, transmembrane region"/>
    <property type="match status" value="2"/>
</dbReference>
<comment type="subcellular location">
    <subcellularLocation>
        <location evidence="1">Cell membrane</location>
        <topology evidence="1">Multi-pass membrane protein</topology>
    </subcellularLocation>
</comment>
<dbReference type="RefSeq" id="WP_313832097.1">
    <property type="nucleotide sequence ID" value="NZ_JAQOUE010000001.1"/>
</dbReference>
<name>A0ABU3K5R4_9BACT</name>
<evidence type="ECO:0000256" key="3">
    <source>
        <dbReference type="ARBA" id="ARBA00022448"/>
    </source>
</evidence>
<dbReference type="SUPFAM" id="SSF144083">
    <property type="entry name" value="Magnesium transport protein CorA, transmembrane region"/>
    <property type="match status" value="1"/>
</dbReference>
<dbReference type="SUPFAM" id="SSF143865">
    <property type="entry name" value="CorA soluble domain-like"/>
    <property type="match status" value="1"/>
</dbReference>
<keyword evidence="11" id="KW-0175">Coiled coil</keyword>
<organism evidence="13 14">
    <name type="scientific">Candidatus Nitronereus thalassa</name>
    <dbReference type="NCBI Taxonomy" id="3020898"/>
    <lineage>
        <taxon>Bacteria</taxon>
        <taxon>Pseudomonadati</taxon>
        <taxon>Nitrospirota</taxon>
        <taxon>Nitrospiria</taxon>
        <taxon>Nitrospirales</taxon>
        <taxon>Nitrospiraceae</taxon>
        <taxon>Candidatus Nitronereus</taxon>
    </lineage>
</organism>
<keyword evidence="3" id="KW-0813">Transport</keyword>
<keyword evidence="14" id="KW-1185">Reference proteome</keyword>
<evidence type="ECO:0000256" key="4">
    <source>
        <dbReference type="ARBA" id="ARBA00022475"/>
    </source>
</evidence>
<keyword evidence="9" id="KW-0406">Ion transport</keyword>
<dbReference type="Proteomes" id="UP001250932">
    <property type="component" value="Unassembled WGS sequence"/>
</dbReference>
<accession>A0ABU3K5R4</accession>
<keyword evidence="7" id="KW-0862">Zinc</keyword>
<evidence type="ECO:0000256" key="10">
    <source>
        <dbReference type="ARBA" id="ARBA00023136"/>
    </source>
</evidence>
<comment type="caution">
    <text evidence="13">The sequence shown here is derived from an EMBL/GenBank/DDBJ whole genome shotgun (WGS) entry which is preliminary data.</text>
</comment>
<evidence type="ECO:0000256" key="6">
    <source>
        <dbReference type="ARBA" id="ARBA00022692"/>
    </source>
</evidence>
<protein>
    <submittedName>
        <fullName evidence="13">Zinc transporter ZntB</fullName>
    </submittedName>
</protein>
<dbReference type="PANTHER" id="PTHR46494:SF3">
    <property type="entry name" value="ZINC TRANSPORT PROTEIN ZNTB"/>
    <property type="match status" value="1"/>
</dbReference>
<dbReference type="InterPro" id="IPR002523">
    <property type="entry name" value="MgTranspt_CorA/ZnTranspt_ZntB"/>
</dbReference>
<evidence type="ECO:0000313" key="14">
    <source>
        <dbReference type="Proteomes" id="UP001250932"/>
    </source>
</evidence>
<evidence type="ECO:0000256" key="8">
    <source>
        <dbReference type="ARBA" id="ARBA00022989"/>
    </source>
</evidence>
<evidence type="ECO:0000256" key="11">
    <source>
        <dbReference type="SAM" id="Coils"/>
    </source>
</evidence>
<dbReference type="PANTHER" id="PTHR46494">
    <property type="entry name" value="CORA FAMILY METAL ION TRANSPORTER (EUROFUNG)"/>
    <property type="match status" value="1"/>
</dbReference>
<keyword evidence="5" id="KW-0997">Cell inner membrane</keyword>
<comment type="similarity">
    <text evidence="2">Belongs to the CorA metal ion transporter (MIT) (TC 1.A.35) family.</text>
</comment>
<dbReference type="InterPro" id="IPR045861">
    <property type="entry name" value="CorA_cytoplasmic_dom"/>
</dbReference>
<keyword evidence="6 12" id="KW-0812">Transmembrane</keyword>
<keyword evidence="10 12" id="KW-0472">Membrane</keyword>
<evidence type="ECO:0000256" key="1">
    <source>
        <dbReference type="ARBA" id="ARBA00004651"/>
    </source>
</evidence>
<evidence type="ECO:0000256" key="7">
    <source>
        <dbReference type="ARBA" id="ARBA00022833"/>
    </source>
</evidence>
<evidence type="ECO:0000313" key="13">
    <source>
        <dbReference type="EMBL" id="MDT7041749.1"/>
    </source>
</evidence>
<evidence type="ECO:0000256" key="2">
    <source>
        <dbReference type="ARBA" id="ARBA00009765"/>
    </source>
</evidence>
<feature type="transmembrane region" description="Helical" evidence="12">
    <location>
        <begin position="298"/>
        <end position="318"/>
    </location>
</feature>
<dbReference type="Pfam" id="PF01544">
    <property type="entry name" value="CorA"/>
    <property type="match status" value="1"/>
</dbReference>
<feature type="transmembrane region" description="Helical" evidence="12">
    <location>
        <begin position="264"/>
        <end position="286"/>
    </location>
</feature>
<dbReference type="Gene3D" id="3.30.460.20">
    <property type="entry name" value="CorA soluble domain-like"/>
    <property type="match status" value="1"/>
</dbReference>
<dbReference type="CDD" id="cd12833">
    <property type="entry name" value="ZntB-like_1"/>
    <property type="match status" value="1"/>
</dbReference>
<sequence>MGHFSGLVWSYVLDGQGGAQQVSWEEWSERKTSPGILWIHLDRTGADAQAWLREKSGLEVIVTEALLAEESRPRYFVTGEGLLVNLRGVNLNPGADPEDMVSLRLWIEPTRIITVRHRPLMAARGIQDRLEQRGGPKTSGDFLAMVADQLIARMGPVINELEDAADELEDQMVEQASSGLRGSLGALRREAIALRRYIAPQREVMSRLQQEPLSWIGPEHKLRLRETTDHLLRYLEDLDAARERIAVMQEELTNRLAEQLNRTMYIIALVTVIFLPLSLLTGLLGINVAGIPGAENHWAFITVCSVLVILAFGQVVIFRRLKWV</sequence>
<reference evidence="13 14" key="1">
    <citation type="journal article" date="2023" name="ISME J.">
        <title>Cultivation and genomic characterization of novel and ubiquitous marine nitrite-oxidizing bacteria from the Nitrospirales.</title>
        <authorList>
            <person name="Mueller A.J."/>
            <person name="Daebeler A."/>
            <person name="Herbold C.W."/>
            <person name="Kirkegaard R.H."/>
            <person name="Daims H."/>
        </authorList>
    </citation>
    <scope>NUCLEOTIDE SEQUENCE [LARGE SCALE GENOMIC DNA]</scope>
    <source>
        <strain evidence="13 14">EB</strain>
    </source>
</reference>
<gene>
    <name evidence="13" type="ORF">PPG34_05255</name>
</gene>